<dbReference type="PANTHER" id="PTHR30622:SF2">
    <property type="entry name" value="UNDECAPRENYL-DIPHOSPHATASE"/>
    <property type="match status" value="1"/>
</dbReference>
<evidence type="ECO:0000256" key="6">
    <source>
        <dbReference type="ARBA" id="ARBA00022692"/>
    </source>
</evidence>
<keyword evidence="5 17" id="KW-1003">Cell membrane</keyword>
<dbReference type="GO" id="GO:0050380">
    <property type="term" value="F:undecaprenyl-diphosphatase activity"/>
    <property type="evidence" value="ECO:0007669"/>
    <property type="project" value="UniProtKB-UniRule"/>
</dbReference>
<evidence type="ECO:0000313" key="19">
    <source>
        <dbReference type="Proteomes" id="UP000754750"/>
    </source>
</evidence>
<evidence type="ECO:0000313" key="18">
    <source>
        <dbReference type="EMBL" id="MBE6833014.1"/>
    </source>
</evidence>
<dbReference type="GO" id="GO:0046677">
    <property type="term" value="P:response to antibiotic"/>
    <property type="evidence" value="ECO:0007669"/>
    <property type="project" value="UniProtKB-UniRule"/>
</dbReference>
<evidence type="ECO:0000256" key="16">
    <source>
        <dbReference type="ARBA" id="ARBA00047594"/>
    </source>
</evidence>
<evidence type="ECO:0000256" key="14">
    <source>
        <dbReference type="ARBA" id="ARBA00032707"/>
    </source>
</evidence>
<sequence>MSILQAIIQGIVQGATEFLPVSSSGHLSLAQHFMGVKVDSLLFDVMLHIGTLLAVLIVYRELILRLIVALIRLVRDVFTGKFRWSHMSADRRLLLMLMIGLLPLFLLFVPVPGTGYQVKDFADLWATDSDIVVEGCALVATSILLTLGIFATKRQRGRAGAVSGRRSFGVPDALAVGFAQCVAAVFPGLSRSGSTLSAGLMRGISRQTALDYSFVIGIPAIVAAAALELKDALHEPVTIGIAAIFAGVIAAAIVGFLAIKLLRWMVASDKLVIFVWYTLILGIVTIAIGVFEHRTGQIITFFS</sequence>
<evidence type="ECO:0000256" key="10">
    <source>
        <dbReference type="ARBA" id="ARBA00022989"/>
    </source>
</evidence>
<evidence type="ECO:0000256" key="3">
    <source>
        <dbReference type="ARBA" id="ARBA00012374"/>
    </source>
</evidence>
<dbReference type="InterPro" id="IPR003824">
    <property type="entry name" value="UppP"/>
</dbReference>
<dbReference type="Pfam" id="PF02673">
    <property type="entry name" value="BacA"/>
    <property type="match status" value="1"/>
</dbReference>
<keyword evidence="10 17" id="KW-1133">Transmembrane helix</keyword>
<dbReference type="Proteomes" id="UP000754750">
    <property type="component" value="Unassembled WGS sequence"/>
</dbReference>
<evidence type="ECO:0000256" key="1">
    <source>
        <dbReference type="ARBA" id="ARBA00004651"/>
    </source>
</evidence>
<dbReference type="GO" id="GO:0008360">
    <property type="term" value="P:regulation of cell shape"/>
    <property type="evidence" value="ECO:0007669"/>
    <property type="project" value="UniProtKB-KW"/>
</dbReference>
<evidence type="ECO:0000256" key="9">
    <source>
        <dbReference type="ARBA" id="ARBA00022984"/>
    </source>
</evidence>
<dbReference type="GO" id="GO:0071555">
    <property type="term" value="P:cell wall organization"/>
    <property type="evidence" value="ECO:0007669"/>
    <property type="project" value="UniProtKB-KW"/>
</dbReference>
<evidence type="ECO:0000256" key="5">
    <source>
        <dbReference type="ARBA" id="ARBA00022475"/>
    </source>
</evidence>
<dbReference type="PANTHER" id="PTHR30622">
    <property type="entry name" value="UNDECAPRENYL-DIPHOSPHATASE"/>
    <property type="match status" value="1"/>
</dbReference>
<keyword evidence="9 17" id="KW-0573">Peptidoglycan synthesis</keyword>
<evidence type="ECO:0000256" key="15">
    <source>
        <dbReference type="ARBA" id="ARBA00032932"/>
    </source>
</evidence>
<accession>A0A928KRR5</accession>
<evidence type="ECO:0000256" key="13">
    <source>
        <dbReference type="ARBA" id="ARBA00023316"/>
    </source>
</evidence>
<evidence type="ECO:0000256" key="2">
    <source>
        <dbReference type="ARBA" id="ARBA00010621"/>
    </source>
</evidence>
<evidence type="ECO:0000256" key="11">
    <source>
        <dbReference type="ARBA" id="ARBA00023136"/>
    </source>
</evidence>
<comment type="function">
    <text evidence="17">Catalyzes the dephosphorylation of undecaprenyl diphosphate (UPP). Confers resistance to bacitracin.</text>
</comment>
<keyword evidence="6 17" id="KW-0812">Transmembrane</keyword>
<dbReference type="EMBL" id="SVNY01000002">
    <property type="protein sequence ID" value="MBE6833014.1"/>
    <property type="molecule type" value="Genomic_DNA"/>
</dbReference>
<keyword evidence="13 17" id="KW-0961">Cell wall biogenesis/degradation</keyword>
<proteinExistence type="inferred from homology"/>
<gene>
    <name evidence="17" type="primary">uppP</name>
    <name evidence="18" type="ORF">E7512_05440</name>
</gene>
<reference evidence="18" key="1">
    <citation type="submission" date="2019-04" db="EMBL/GenBank/DDBJ databases">
        <title>Evolution of Biomass-Degrading Anaerobic Consortia Revealed by Metagenomics.</title>
        <authorList>
            <person name="Peng X."/>
        </authorList>
    </citation>
    <scope>NUCLEOTIDE SEQUENCE</scope>
    <source>
        <strain evidence="18">SIG551</strain>
    </source>
</reference>
<feature type="transmembrane region" description="Helical" evidence="17">
    <location>
        <begin position="131"/>
        <end position="152"/>
    </location>
</feature>
<keyword evidence="8 17" id="KW-0133">Cell shape</keyword>
<evidence type="ECO:0000256" key="4">
    <source>
        <dbReference type="ARBA" id="ARBA00021581"/>
    </source>
</evidence>
<dbReference type="AlphaFoldDB" id="A0A928KRR5"/>
<keyword evidence="7 17" id="KW-0378">Hydrolase</keyword>
<feature type="transmembrane region" description="Helical" evidence="17">
    <location>
        <begin position="209"/>
        <end position="227"/>
    </location>
</feature>
<protein>
    <recommendedName>
        <fullName evidence="4 17">Undecaprenyl-diphosphatase</fullName>
        <ecNumber evidence="3 17">3.6.1.27</ecNumber>
    </recommendedName>
    <alternativeName>
        <fullName evidence="15 17">Bacitracin resistance protein</fullName>
    </alternativeName>
    <alternativeName>
        <fullName evidence="14 17">Undecaprenyl pyrophosphate phosphatase</fullName>
    </alternativeName>
</protein>
<dbReference type="RefSeq" id="WP_326840147.1">
    <property type="nucleotide sequence ID" value="NZ_SVNY01000002.1"/>
</dbReference>
<comment type="subcellular location">
    <subcellularLocation>
        <location evidence="1 17">Cell membrane</location>
        <topology evidence="1 17">Multi-pass membrane protein</topology>
    </subcellularLocation>
</comment>
<organism evidence="18 19">
    <name type="scientific">Faecalispora sporosphaeroides</name>
    <dbReference type="NCBI Taxonomy" id="1549"/>
    <lineage>
        <taxon>Bacteria</taxon>
        <taxon>Bacillati</taxon>
        <taxon>Bacillota</taxon>
        <taxon>Clostridia</taxon>
        <taxon>Eubacteriales</taxon>
        <taxon>Oscillospiraceae</taxon>
        <taxon>Faecalispora</taxon>
    </lineage>
</organism>
<keyword evidence="11 17" id="KW-0472">Membrane</keyword>
<feature type="transmembrane region" description="Helical" evidence="17">
    <location>
        <begin position="239"/>
        <end position="259"/>
    </location>
</feature>
<comment type="similarity">
    <text evidence="2 17">Belongs to the UppP family.</text>
</comment>
<comment type="miscellaneous">
    <text evidence="17">Bacitracin is thought to be involved in the inhibition of peptidoglycan synthesis by sequestering undecaprenyl diphosphate, thereby reducing the pool of lipid carrier available.</text>
</comment>
<feature type="transmembrane region" description="Helical" evidence="17">
    <location>
        <begin position="46"/>
        <end position="73"/>
    </location>
</feature>
<evidence type="ECO:0000256" key="17">
    <source>
        <dbReference type="HAMAP-Rule" id="MF_01006"/>
    </source>
</evidence>
<comment type="caution">
    <text evidence="18">The sequence shown here is derived from an EMBL/GenBank/DDBJ whole genome shotgun (WGS) entry which is preliminary data.</text>
</comment>
<evidence type="ECO:0000256" key="8">
    <source>
        <dbReference type="ARBA" id="ARBA00022960"/>
    </source>
</evidence>
<name>A0A928KRR5_9FIRM</name>
<feature type="transmembrane region" description="Helical" evidence="17">
    <location>
        <begin position="93"/>
        <end position="111"/>
    </location>
</feature>
<evidence type="ECO:0000256" key="7">
    <source>
        <dbReference type="ARBA" id="ARBA00022801"/>
    </source>
</evidence>
<dbReference type="GO" id="GO:0005886">
    <property type="term" value="C:plasma membrane"/>
    <property type="evidence" value="ECO:0007669"/>
    <property type="project" value="UniProtKB-SubCell"/>
</dbReference>
<evidence type="ECO:0000256" key="12">
    <source>
        <dbReference type="ARBA" id="ARBA00023251"/>
    </source>
</evidence>
<dbReference type="GO" id="GO:0009252">
    <property type="term" value="P:peptidoglycan biosynthetic process"/>
    <property type="evidence" value="ECO:0007669"/>
    <property type="project" value="UniProtKB-KW"/>
</dbReference>
<dbReference type="HAMAP" id="MF_01006">
    <property type="entry name" value="Undec_diphosphatase"/>
    <property type="match status" value="1"/>
</dbReference>
<feature type="transmembrane region" description="Helical" evidence="17">
    <location>
        <begin position="271"/>
        <end position="291"/>
    </location>
</feature>
<keyword evidence="12 17" id="KW-0046">Antibiotic resistance</keyword>
<comment type="catalytic activity">
    <reaction evidence="16 17">
        <text>di-trans,octa-cis-undecaprenyl diphosphate + H2O = di-trans,octa-cis-undecaprenyl phosphate + phosphate + H(+)</text>
        <dbReference type="Rhea" id="RHEA:28094"/>
        <dbReference type="ChEBI" id="CHEBI:15377"/>
        <dbReference type="ChEBI" id="CHEBI:15378"/>
        <dbReference type="ChEBI" id="CHEBI:43474"/>
        <dbReference type="ChEBI" id="CHEBI:58405"/>
        <dbReference type="ChEBI" id="CHEBI:60392"/>
        <dbReference type="EC" id="3.6.1.27"/>
    </reaction>
</comment>
<dbReference type="EC" id="3.6.1.27" evidence="3 17"/>